<dbReference type="EMBL" id="JAAGOX010000005">
    <property type="protein sequence ID" value="NDW44131.1"/>
    <property type="molecule type" value="Genomic_DNA"/>
</dbReference>
<comment type="caution">
    <text evidence="2">The sequence shown here is derived from an EMBL/GenBank/DDBJ whole genome shotgun (WGS) entry which is preliminary data.</text>
</comment>
<proteinExistence type="predicted"/>
<feature type="domain" description="Hedgehog/Intein (Hint)" evidence="1">
    <location>
        <begin position="161"/>
        <end position="299"/>
    </location>
</feature>
<organism evidence="2">
    <name type="scientific">Ruegeria sp. PrR005</name>
    <dbReference type="NCBI Taxonomy" id="2706882"/>
    <lineage>
        <taxon>Bacteria</taxon>
        <taxon>Pseudomonadati</taxon>
        <taxon>Pseudomonadota</taxon>
        <taxon>Alphaproteobacteria</taxon>
        <taxon>Rhodobacterales</taxon>
        <taxon>Roseobacteraceae</taxon>
        <taxon>Ruegeria</taxon>
    </lineage>
</organism>
<protein>
    <submittedName>
        <fullName evidence="2">Hint domain-containing protein</fullName>
    </submittedName>
</protein>
<dbReference type="AlphaFoldDB" id="A0A6B2NJ70"/>
<reference evidence="2" key="1">
    <citation type="submission" date="2020-02" db="EMBL/GenBank/DDBJ databases">
        <title>Delineation of the pyrene-degrading pathway in Roseobacter clade bacteria by genomic analysis.</title>
        <authorList>
            <person name="Zhou H."/>
            <person name="Wang H."/>
        </authorList>
    </citation>
    <scope>NUCLEOTIDE SEQUENCE</scope>
    <source>
        <strain evidence="2">PrR005</strain>
    </source>
</reference>
<sequence>MPTTFTALFLGNLADIDTIEGNNSAENAAALVGTTFGSATDPLVDSAVTWSAVGDPGSFYDMDNSPSDQFSIDGGPAQTFDGTAVYDAIITYTDGSTATITAVLAQDTAGNTYLVPEFNANADQSALEAGIIQSITLNAVTGGGANYSGLTANRQDWNLVTCFTLGTLIDTARGPRMIDDLVPGDLIRTLDHGPQPLRWIGRTTVRATGAFAPVLIRAGALDNRRDLMVSPQHRMLIEGWRAELFTGHHQALVAAKHLVDARDILFAPGGEVTYVHMLFDRHEIVWAEGCATESFHPGQTGWNALETEARHEILTLFPELARLGLNSYGPLVRPAIRQHEAMLSLH</sequence>
<dbReference type="Pfam" id="PF13403">
    <property type="entry name" value="Hint_2"/>
    <property type="match status" value="1"/>
</dbReference>
<name>A0A6B2NJ70_9RHOB</name>
<evidence type="ECO:0000259" key="1">
    <source>
        <dbReference type="Pfam" id="PF13403"/>
    </source>
</evidence>
<dbReference type="InterPro" id="IPR028992">
    <property type="entry name" value="Hedgehog/Intein_dom"/>
</dbReference>
<accession>A0A6B2NJ70</accession>
<dbReference type="SUPFAM" id="SSF51294">
    <property type="entry name" value="Hedgehog/intein (Hint) domain"/>
    <property type="match status" value="1"/>
</dbReference>
<dbReference type="InterPro" id="IPR036844">
    <property type="entry name" value="Hint_dom_sf"/>
</dbReference>
<gene>
    <name evidence="2" type="ORF">G0P99_04080</name>
</gene>
<dbReference type="Gene3D" id="2.170.16.10">
    <property type="entry name" value="Hedgehog/Intein (Hint) domain"/>
    <property type="match status" value="1"/>
</dbReference>
<dbReference type="RefSeq" id="WP_164127982.1">
    <property type="nucleotide sequence ID" value="NZ_JAAGOX010000005.1"/>
</dbReference>
<evidence type="ECO:0000313" key="2">
    <source>
        <dbReference type="EMBL" id="NDW44131.1"/>
    </source>
</evidence>